<accession>A0A8E2AKT8</accession>
<organism evidence="1 2">
    <name type="scientific">Obba rivulosa</name>
    <dbReference type="NCBI Taxonomy" id="1052685"/>
    <lineage>
        <taxon>Eukaryota</taxon>
        <taxon>Fungi</taxon>
        <taxon>Dikarya</taxon>
        <taxon>Basidiomycota</taxon>
        <taxon>Agaricomycotina</taxon>
        <taxon>Agaricomycetes</taxon>
        <taxon>Polyporales</taxon>
        <taxon>Gelatoporiaceae</taxon>
        <taxon>Obba</taxon>
    </lineage>
</organism>
<protein>
    <submittedName>
        <fullName evidence="1">Uncharacterized protein</fullName>
    </submittedName>
</protein>
<dbReference type="PROSITE" id="PS51257">
    <property type="entry name" value="PROKAR_LIPOPROTEIN"/>
    <property type="match status" value="1"/>
</dbReference>
<dbReference type="AlphaFoldDB" id="A0A8E2AKT8"/>
<dbReference type="Proteomes" id="UP000250043">
    <property type="component" value="Unassembled WGS sequence"/>
</dbReference>
<evidence type="ECO:0000313" key="1">
    <source>
        <dbReference type="EMBL" id="OCH86433.1"/>
    </source>
</evidence>
<name>A0A8E2AKT8_9APHY</name>
<keyword evidence="2" id="KW-1185">Reference proteome</keyword>
<proteinExistence type="predicted"/>
<sequence>MRGRQKCEPLDSNQRVLERLYACTYPSLSACRLSRCGTGHEKATWHVCWHVATLSQPNRVIHCFSRPVRSNFELFLNRDSP</sequence>
<evidence type="ECO:0000313" key="2">
    <source>
        <dbReference type="Proteomes" id="UP000250043"/>
    </source>
</evidence>
<gene>
    <name evidence="1" type="ORF">OBBRIDRAFT_226974</name>
</gene>
<reference evidence="1 2" key="1">
    <citation type="submission" date="2016-07" db="EMBL/GenBank/DDBJ databases">
        <title>Draft genome of the white-rot fungus Obba rivulosa 3A-2.</title>
        <authorList>
            <consortium name="DOE Joint Genome Institute"/>
            <person name="Miettinen O."/>
            <person name="Riley R."/>
            <person name="Acob R."/>
            <person name="Barry K."/>
            <person name="Cullen D."/>
            <person name="De Vries R."/>
            <person name="Hainaut M."/>
            <person name="Hatakka A."/>
            <person name="Henrissat B."/>
            <person name="Hilden K."/>
            <person name="Kuo R."/>
            <person name="Labutti K."/>
            <person name="Lipzen A."/>
            <person name="Makela M.R."/>
            <person name="Sandor L."/>
            <person name="Spatafora J.W."/>
            <person name="Grigoriev I.V."/>
            <person name="Hibbett D.S."/>
        </authorList>
    </citation>
    <scope>NUCLEOTIDE SEQUENCE [LARGE SCALE GENOMIC DNA]</scope>
    <source>
        <strain evidence="1 2">3A-2</strain>
    </source>
</reference>
<dbReference type="EMBL" id="KV722528">
    <property type="protein sequence ID" value="OCH86433.1"/>
    <property type="molecule type" value="Genomic_DNA"/>
</dbReference>